<name>A0A518CPU6_9PLAN</name>
<feature type="domain" description="Isochorismatase-like" evidence="2">
    <location>
        <begin position="82"/>
        <end position="262"/>
    </location>
</feature>
<protein>
    <submittedName>
        <fullName evidence="3">Isochorismatase family protein</fullName>
    </submittedName>
</protein>
<reference evidence="3 4" key="1">
    <citation type="submission" date="2019-02" db="EMBL/GenBank/DDBJ databases">
        <title>Deep-cultivation of Planctomycetes and their phenomic and genomic characterization uncovers novel biology.</title>
        <authorList>
            <person name="Wiegand S."/>
            <person name="Jogler M."/>
            <person name="Boedeker C."/>
            <person name="Pinto D."/>
            <person name="Vollmers J."/>
            <person name="Rivas-Marin E."/>
            <person name="Kohn T."/>
            <person name="Peeters S.H."/>
            <person name="Heuer A."/>
            <person name="Rast P."/>
            <person name="Oberbeckmann S."/>
            <person name="Bunk B."/>
            <person name="Jeske O."/>
            <person name="Meyerdierks A."/>
            <person name="Storesund J.E."/>
            <person name="Kallscheuer N."/>
            <person name="Luecker S."/>
            <person name="Lage O.M."/>
            <person name="Pohl T."/>
            <person name="Merkel B.J."/>
            <person name="Hornburger P."/>
            <person name="Mueller R.-W."/>
            <person name="Bruemmer F."/>
            <person name="Labrenz M."/>
            <person name="Spormann A.M."/>
            <person name="Op den Camp H."/>
            <person name="Overmann J."/>
            <person name="Amann R."/>
            <person name="Jetten M.S.M."/>
            <person name="Mascher T."/>
            <person name="Medema M.H."/>
            <person name="Devos D.P."/>
            <person name="Kaster A.-K."/>
            <person name="Ovreas L."/>
            <person name="Rohde M."/>
            <person name="Galperin M.Y."/>
            <person name="Jogler C."/>
        </authorList>
    </citation>
    <scope>NUCLEOTIDE SEQUENCE [LARGE SCALE GENOMIC DNA]</scope>
    <source>
        <strain evidence="3 4">Pla110</strain>
    </source>
</reference>
<dbReference type="AlphaFoldDB" id="A0A518CPU6"/>
<dbReference type="RefSeq" id="WP_231742462.1">
    <property type="nucleotide sequence ID" value="NZ_CP036281.1"/>
</dbReference>
<organism evidence="3 4">
    <name type="scientific">Polystyrenella longa</name>
    <dbReference type="NCBI Taxonomy" id="2528007"/>
    <lineage>
        <taxon>Bacteria</taxon>
        <taxon>Pseudomonadati</taxon>
        <taxon>Planctomycetota</taxon>
        <taxon>Planctomycetia</taxon>
        <taxon>Planctomycetales</taxon>
        <taxon>Planctomycetaceae</taxon>
        <taxon>Polystyrenella</taxon>
    </lineage>
</organism>
<proteinExistence type="predicted"/>
<dbReference type="EMBL" id="CP036281">
    <property type="protein sequence ID" value="QDU81250.1"/>
    <property type="molecule type" value="Genomic_DNA"/>
</dbReference>
<dbReference type="Gene3D" id="3.40.50.850">
    <property type="entry name" value="Isochorismatase-like"/>
    <property type="match status" value="1"/>
</dbReference>
<feature type="chain" id="PRO_5022042820" evidence="1">
    <location>
        <begin position="26"/>
        <end position="321"/>
    </location>
</feature>
<dbReference type="SUPFAM" id="SSF52499">
    <property type="entry name" value="Isochorismatase-like hydrolases"/>
    <property type="match status" value="1"/>
</dbReference>
<evidence type="ECO:0000313" key="4">
    <source>
        <dbReference type="Proteomes" id="UP000317178"/>
    </source>
</evidence>
<dbReference type="InterPro" id="IPR036380">
    <property type="entry name" value="Isochorismatase-like_sf"/>
</dbReference>
<keyword evidence="4" id="KW-1185">Reference proteome</keyword>
<dbReference type="Proteomes" id="UP000317178">
    <property type="component" value="Chromosome"/>
</dbReference>
<feature type="signal peptide" evidence="1">
    <location>
        <begin position="1"/>
        <end position="25"/>
    </location>
</feature>
<evidence type="ECO:0000256" key="1">
    <source>
        <dbReference type="SAM" id="SignalP"/>
    </source>
</evidence>
<dbReference type="InterPro" id="IPR000868">
    <property type="entry name" value="Isochorismatase-like_dom"/>
</dbReference>
<accession>A0A518CPU6</accession>
<keyword evidence="1" id="KW-0732">Signal</keyword>
<dbReference type="KEGG" id="plon:Pla110_29890"/>
<gene>
    <name evidence="3" type="ORF">Pla110_29890</name>
</gene>
<evidence type="ECO:0000313" key="3">
    <source>
        <dbReference type="EMBL" id="QDU81250.1"/>
    </source>
</evidence>
<sequence precursor="true">MNAPRFAPSVSVACVVSLFSISFLAAADKSEEAKPSAAAEFAKLIRPQTPGDFNMHTRSRIETESGEIKILDEVKPWKVSETAIIICDMWDDVYCQMAAQRVDMMAPHMNEVVTAARAHGALVIHAPSGCMDFYKGSFNRQRAEYAPHSDSPLELKGWCYLDPETEAEMPVVTEVSPCDDPITPPAVRVYTRQHEDIKIIGYDAISDSGQEVYNLLQQEGIKNVVMMGVHTNMCVLGRPFGIRQLTRLGYNVALARDLTDAMYDPRQPPYVSHTRGTELVIEHIEQYWCPSIKGSDLIAVIPGSNDPLPEQTKPAVSQSQQ</sequence>
<dbReference type="Pfam" id="PF00857">
    <property type="entry name" value="Isochorismatase"/>
    <property type="match status" value="1"/>
</dbReference>
<evidence type="ECO:0000259" key="2">
    <source>
        <dbReference type="Pfam" id="PF00857"/>
    </source>
</evidence>